<evidence type="ECO:0000256" key="1">
    <source>
        <dbReference type="SAM" id="Phobius"/>
    </source>
</evidence>
<feature type="transmembrane region" description="Helical" evidence="1">
    <location>
        <begin position="20"/>
        <end position="45"/>
    </location>
</feature>
<dbReference type="Proteomes" id="UP000245020">
    <property type="component" value="Unassembled WGS sequence"/>
</dbReference>
<evidence type="ECO:0000313" key="2">
    <source>
        <dbReference type="EMBL" id="PWD81574.1"/>
    </source>
</evidence>
<dbReference type="RefSeq" id="WP_109188927.1">
    <property type="nucleotide sequence ID" value="NZ_BMYA01000005.1"/>
</dbReference>
<keyword evidence="3" id="KW-1185">Reference proteome</keyword>
<keyword evidence="1" id="KW-1133">Transmembrane helix</keyword>
<reference evidence="3" key="1">
    <citation type="submission" date="2018-05" db="EMBL/GenBank/DDBJ databases">
        <title>Ignatzschineria dubaiensis sp. nov., isolated from necrotic foot tissues of dromedaries (Camelus dromedarius) and associated maggots in Dubai, United Arab Emirates.</title>
        <authorList>
            <person name="Tsang C.C."/>
            <person name="Tang J.Y.M."/>
            <person name="Fong J.Y.H."/>
            <person name="Kinne J."/>
            <person name="Lee H.H."/>
            <person name="Joseph M."/>
            <person name="Jose S."/>
            <person name="Schuster R.K."/>
            <person name="Tang Y."/>
            <person name="Sivakumar S."/>
            <person name="Chen J.H.K."/>
            <person name="Teng J.L.L."/>
            <person name="Lau S.K.P."/>
            <person name="Wernery U."/>
            <person name="Woo P.C.Y."/>
        </authorList>
    </citation>
    <scope>NUCLEOTIDE SEQUENCE [LARGE SCALE GENOMIC DNA]</scope>
    <source>
        <strain evidence="3">KCTC 22644</strain>
    </source>
</reference>
<proteinExistence type="predicted"/>
<dbReference type="AlphaFoldDB" id="A0A2U2AFY3"/>
<sequence>MPVDNVPDNTTHSTSKLKQFGWLILLWGGSVVSLLIVVMIIRFFMTMAGLKS</sequence>
<dbReference type="InterPro" id="IPR018895">
    <property type="entry name" value="DUF2474"/>
</dbReference>
<dbReference type="Pfam" id="PF10617">
    <property type="entry name" value="DUF2474"/>
    <property type="match status" value="1"/>
</dbReference>
<dbReference type="EMBL" id="QEWQ01000002">
    <property type="protein sequence ID" value="PWD81574.1"/>
    <property type="molecule type" value="Genomic_DNA"/>
</dbReference>
<protein>
    <submittedName>
        <fullName evidence="2">DUF2474 domain-containing protein</fullName>
    </submittedName>
</protein>
<keyword evidence="1" id="KW-0812">Transmembrane</keyword>
<name>A0A2U2AFY3_9GAMM</name>
<gene>
    <name evidence="2" type="ORF">DC083_03825</name>
</gene>
<organism evidence="2 3">
    <name type="scientific">Ignatzschineria ureiclastica</name>
    <dbReference type="NCBI Taxonomy" id="472582"/>
    <lineage>
        <taxon>Bacteria</taxon>
        <taxon>Pseudomonadati</taxon>
        <taxon>Pseudomonadota</taxon>
        <taxon>Gammaproteobacteria</taxon>
        <taxon>Cardiobacteriales</taxon>
        <taxon>Ignatzschineriaceae</taxon>
        <taxon>Ignatzschineria</taxon>
    </lineage>
</organism>
<accession>A0A2U2AFY3</accession>
<keyword evidence="1" id="KW-0472">Membrane</keyword>
<evidence type="ECO:0000313" key="3">
    <source>
        <dbReference type="Proteomes" id="UP000245020"/>
    </source>
</evidence>
<comment type="caution">
    <text evidence="2">The sequence shown here is derived from an EMBL/GenBank/DDBJ whole genome shotgun (WGS) entry which is preliminary data.</text>
</comment>